<evidence type="ECO:0000313" key="2">
    <source>
        <dbReference type="Proteomes" id="UP000005778"/>
    </source>
</evidence>
<keyword evidence="2" id="KW-1185">Reference proteome</keyword>
<dbReference type="HOGENOM" id="CLU_120866_0_0_7"/>
<name>I5B241_9BACT</name>
<dbReference type="Proteomes" id="UP000005778">
    <property type="component" value="Chromosome"/>
</dbReference>
<dbReference type="OrthoDB" id="5420310at2"/>
<dbReference type="eggNOG" id="COG5418">
    <property type="taxonomic scope" value="Bacteria"/>
</dbReference>
<evidence type="ECO:0000313" key="1">
    <source>
        <dbReference type="EMBL" id="EIM63554.1"/>
    </source>
</evidence>
<gene>
    <name evidence="1" type="ORF">DespoDRAFT_01629</name>
</gene>
<reference evidence="1 2" key="1">
    <citation type="submission" date="2011-09" db="EMBL/GenBank/DDBJ databases">
        <authorList>
            <consortium name="US DOE Joint Genome Institute (JGI-PGF)"/>
            <person name="Lucas S."/>
            <person name="Han J."/>
            <person name="Lapidus A."/>
            <person name="Cheng J.-F."/>
            <person name="Goodwin L."/>
            <person name="Pitluck S."/>
            <person name="Peters L."/>
            <person name="Land M.L."/>
            <person name="Hauser L."/>
            <person name="Orellana R."/>
            <person name="Lovley D."/>
            <person name="Woyke T.J."/>
        </authorList>
    </citation>
    <scope>NUCLEOTIDE SEQUENCE [LARGE SCALE GENOMIC DNA]</scope>
    <source>
        <strain evidence="1 2">2ac9</strain>
    </source>
</reference>
<dbReference type="EMBL" id="CM001488">
    <property type="protein sequence ID" value="EIM63554.1"/>
    <property type="molecule type" value="Genomic_DNA"/>
</dbReference>
<protein>
    <submittedName>
        <fullName evidence="1">Putative secreted protein</fullName>
    </submittedName>
</protein>
<organism evidence="1 2">
    <name type="scientific">Desulfobacter postgatei 2ac9</name>
    <dbReference type="NCBI Taxonomy" id="879212"/>
    <lineage>
        <taxon>Bacteria</taxon>
        <taxon>Pseudomonadati</taxon>
        <taxon>Thermodesulfobacteriota</taxon>
        <taxon>Desulfobacteria</taxon>
        <taxon>Desulfobacterales</taxon>
        <taxon>Desulfobacteraceae</taxon>
        <taxon>Desulfobacter</taxon>
    </lineage>
</organism>
<accession>I5B241</accession>
<proteinExistence type="predicted"/>
<reference evidence="1 2" key="2">
    <citation type="submission" date="2012-02" db="EMBL/GenBank/DDBJ databases">
        <title>Improved High-Quality Draft sequence of Desulfobacter postgatei 2ac9.</title>
        <authorList>
            <consortium name="US DOE Joint Genome Institute"/>
            <person name="Lucas S."/>
            <person name="Han J."/>
            <person name="Lapidus A."/>
            <person name="Cheng J.-F."/>
            <person name="Goodwin L."/>
            <person name="Pitluck S."/>
            <person name="Peters L."/>
            <person name="Ovchinnikova G."/>
            <person name="Held B."/>
            <person name="Detter J.C."/>
            <person name="Han C."/>
            <person name="Tapia R."/>
            <person name="Land M."/>
            <person name="Hauser L."/>
            <person name="Kyrpides N."/>
            <person name="Ivanova N."/>
            <person name="Pagani I."/>
            <person name="Orellana R."/>
            <person name="Lovley D."/>
            <person name="Woyke T."/>
        </authorList>
    </citation>
    <scope>NUCLEOTIDE SEQUENCE [LARGE SCALE GENOMIC DNA]</scope>
    <source>
        <strain evidence="1 2">2ac9</strain>
    </source>
</reference>
<dbReference type="AlphaFoldDB" id="I5B241"/>
<sequence>MKITEPLRTLKNYLCRPSDKRGKRMVFLIECILNQNSRDIGAASFKAMNFEVINLCMKYHVGMVQIPCPEMICLGFGRKRKPGQSILDVLDTDSGRRCCADLAGIVGGRVKEYIDSGNKVVAVLGGNPESPGCAVHYNGATRRKLSGQSGIFMQALFQELSRIQIDVPFLGIRDCRSDWFVSDLQSLELIFRNR</sequence>
<dbReference type="RefSeq" id="WP_004072745.1">
    <property type="nucleotide sequence ID" value="NZ_CM001488.1"/>
</dbReference>